<feature type="transmembrane region" description="Helical" evidence="2">
    <location>
        <begin position="83"/>
        <end position="106"/>
    </location>
</feature>
<feature type="coiled-coil region" evidence="1">
    <location>
        <begin position="38"/>
        <end position="65"/>
    </location>
</feature>
<evidence type="ECO:0000256" key="1">
    <source>
        <dbReference type="SAM" id="Coils"/>
    </source>
</evidence>
<accession>A0A449AQC4</accession>
<reference evidence="3 4" key="1">
    <citation type="submission" date="2019-01" db="EMBL/GenBank/DDBJ databases">
        <authorList>
            <consortium name="Pathogen Informatics"/>
        </authorList>
    </citation>
    <scope>NUCLEOTIDE SEQUENCE [LARGE SCALE GENOMIC DNA]</scope>
    <source>
        <strain evidence="3 4">NCTC10146</strain>
    </source>
</reference>
<evidence type="ECO:0000313" key="4">
    <source>
        <dbReference type="Proteomes" id="UP000290495"/>
    </source>
</evidence>
<sequence length="107" mass="12821">MKKELNSPEDFAILRSLFIRDVEKELKKNNKKKQTPKRQKYNNLLNGLLKQLKNFEIKNQDLKINKIAFEKIKRDEYLAHIKWYFISGLIIFIILTISIILIGIYLK</sequence>
<dbReference type="AlphaFoldDB" id="A0A449AQC4"/>
<keyword evidence="2" id="KW-0812">Transmembrane</keyword>
<keyword evidence="2" id="KW-1133">Transmembrane helix</keyword>
<name>A0A449AQC4_9BACT</name>
<keyword evidence="2" id="KW-0472">Membrane</keyword>
<dbReference type="Proteomes" id="UP000290495">
    <property type="component" value="Chromosome"/>
</dbReference>
<dbReference type="EMBL" id="LR215010">
    <property type="protein sequence ID" value="VEU68680.1"/>
    <property type="molecule type" value="Genomic_DNA"/>
</dbReference>
<dbReference type="RefSeq" id="WP_004794430.1">
    <property type="nucleotide sequence ID" value="NZ_LR215010.1"/>
</dbReference>
<keyword evidence="1" id="KW-0175">Coiled coil</keyword>
<gene>
    <name evidence="3" type="ORF">NCTC10146_00128</name>
</gene>
<organism evidence="3 4">
    <name type="scientific">Mycoplasmopsis canis</name>
    <dbReference type="NCBI Taxonomy" id="29555"/>
    <lineage>
        <taxon>Bacteria</taxon>
        <taxon>Bacillati</taxon>
        <taxon>Mycoplasmatota</taxon>
        <taxon>Mycoplasmoidales</taxon>
        <taxon>Metamycoplasmataceae</taxon>
        <taxon>Mycoplasmopsis</taxon>
    </lineage>
</organism>
<evidence type="ECO:0000256" key="2">
    <source>
        <dbReference type="SAM" id="Phobius"/>
    </source>
</evidence>
<proteinExistence type="predicted"/>
<evidence type="ECO:0000313" key="3">
    <source>
        <dbReference type="EMBL" id="VEU68680.1"/>
    </source>
</evidence>
<protein>
    <submittedName>
        <fullName evidence="3">Uncharacterized protein</fullName>
    </submittedName>
</protein>